<accession>A0ABY7H468</accession>
<dbReference type="InterPro" id="IPR028148">
    <property type="entry name" value="Imm74"/>
</dbReference>
<keyword evidence="2" id="KW-1185">Reference proteome</keyword>
<evidence type="ECO:0000313" key="1">
    <source>
        <dbReference type="EMBL" id="WAS94047.1"/>
    </source>
</evidence>
<dbReference type="Pfam" id="PF15603">
    <property type="entry name" value="Imm74"/>
    <property type="match status" value="1"/>
</dbReference>
<proteinExistence type="predicted"/>
<protein>
    <submittedName>
        <fullName evidence="1">Imm74 family immunity protein</fullName>
    </submittedName>
</protein>
<sequence length="80" mass="8704">MIKHMTRGHIEFEFDGKPVTIPGEALLPGHGSPDFVIFSAMLKTWGPPNTGEPLDDATKKRLLAAAVAEMKEIGMTVEID</sequence>
<dbReference type="EMBL" id="CP114040">
    <property type="protein sequence ID" value="WAS94047.1"/>
    <property type="molecule type" value="Genomic_DNA"/>
</dbReference>
<gene>
    <name evidence="1" type="ORF">O0S08_48605</name>
</gene>
<name>A0ABY7H468_9BACT</name>
<evidence type="ECO:0000313" key="2">
    <source>
        <dbReference type="Proteomes" id="UP001164459"/>
    </source>
</evidence>
<dbReference type="Proteomes" id="UP001164459">
    <property type="component" value="Chromosome"/>
</dbReference>
<reference evidence="1" key="1">
    <citation type="submission" date="2022-11" db="EMBL/GenBank/DDBJ databases">
        <title>Minimal conservation of predation-associated metabolite biosynthetic gene clusters underscores biosynthetic potential of Myxococcota including descriptions for ten novel species: Archangium lansinium sp. nov., Myxococcus landrumus sp. nov., Nannocystis bai.</title>
        <authorList>
            <person name="Ahearne A."/>
            <person name="Stevens C."/>
            <person name="Dowd S."/>
        </authorList>
    </citation>
    <scope>NUCLEOTIDE SEQUENCE</scope>
    <source>
        <strain evidence="1">Fl3</strain>
    </source>
</reference>
<organism evidence="1 2">
    <name type="scientific">Nannocystis punicea</name>
    <dbReference type="NCBI Taxonomy" id="2995304"/>
    <lineage>
        <taxon>Bacteria</taxon>
        <taxon>Pseudomonadati</taxon>
        <taxon>Myxococcota</taxon>
        <taxon>Polyangia</taxon>
        <taxon>Nannocystales</taxon>
        <taxon>Nannocystaceae</taxon>
        <taxon>Nannocystis</taxon>
    </lineage>
</organism>
<dbReference type="RefSeq" id="WP_269036385.1">
    <property type="nucleotide sequence ID" value="NZ_CP114040.1"/>
</dbReference>